<organism evidence="1 2">
    <name type="scientific">Marine Group I thaumarchaeote</name>
    <dbReference type="NCBI Taxonomy" id="2511932"/>
    <lineage>
        <taxon>Archaea</taxon>
        <taxon>Nitrososphaerota</taxon>
        <taxon>Marine Group I</taxon>
    </lineage>
</organism>
<dbReference type="AlphaFoldDB" id="A0A7K4MNQ1"/>
<sequence>MKNEIGRKLTSLTIMAIMLGGLGIAQGFTNSYMPVASAQTAETSGMLSVSSTTIQGAAILEIVVNDPDISDTTVDINNGATVTVLGTSYDMVQAVNGKWYAYVVDNSVATLMDADNNGLEFGVKCTTGLGTGGSATIIASGTNI</sequence>
<reference evidence="1 2" key="1">
    <citation type="journal article" date="2019" name="Environ. Microbiol.">
        <title>Genomics insights into ecotype formation of ammonia-oxidizing archaea in the deep ocean.</title>
        <authorList>
            <person name="Wang Y."/>
            <person name="Huang J.M."/>
            <person name="Cui G.J."/>
            <person name="Nunoura T."/>
            <person name="Takaki Y."/>
            <person name="Li W.L."/>
            <person name="Li J."/>
            <person name="Gao Z.M."/>
            <person name="Takai K."/>
            <person name="Zhang A.Q."/>
            <person name="Stepanauskas R."/>
        </authorList>
    </citation>
    <scope>NUCLEOTIDE SEQUENCE [LARGE SCALE GENOMIC DNA]</scope>
    <source>
        <strain evidence="1 2">L15b</strain>
    </source>
</reference>
<gene>
    <name evidence="1" type="ORF">HX837_03215</name>
</gene>
<evidence type="ECO:0000313" key="2">
    <source>
        <dbReference type="Proteomes" id="UP000523105"/>
    </source>
</evidence>
<proteinExistence type="predicted"/>
<evidence type="ECO:0000313" key="1">
    <source>
        <dbReference type="EMBL" id="NWJ43205.1"/>
    </source>
</evidence>
<dbReference type="Proteomes" id="UP000523105">
    <property type="component" value="Unassembled WGS sequence"/>
</dbReference>
<feature type="non-terminal residue" evidence="1">
    <location>
        <position position="144"/>
    </location>
</feature>
<dbReference type="EMBL" id="JACASV010000015">
    <property type="protein sequence ID" value="NWJ43205.1"/>
    <property type="molecule type" value="Genomic_DNA"/>
</dbReference>
<comment type="caution">
    <text evidence="1">The sequence shown here is derived from an EMBL/GenBank/DDBJ whole genome shotgun (WGS) entry which is preliminary data.</text>
</comment>
<name>A0A7K4MNQ1_9ARCH</name>
<accession>A0A7K4MNQ1</accession>
<protein>
    <submittedName>
        <fullName evidence="1">Uncharacterized protein</fullName>
    </submittedName>
</protein>